<dbReference type="EMBL" id="MPUH01001142">
    <property type="protein sequence ID" value="OMJ69922.1"/>
    <property type="molecule type" value="Genomic_DNA"/>
</dbReference>
<feature type="region of interest" description="Disordered" evidence="1">
    <location>
        <begin position="232"/>
        <end position="252"/>
    </location>
</feature>
<proteinExistence type="predicted"/>
<feature type="region of interest" description="Disordered" evidence="1">
    <location>
        <begin position="1"/>
        <end position="22"/>
    </location>
</feature>
<feature type="region of interest" description="Disordered" evidence="1">
    <location>
        <begin position="50"/>
        <end position="71"/>
    </location>
</feature>
<evidence type="ECO:0008006" key="4">
    <source>
        <dbReference type="Google" id="ProtNLM"/>
    </source>
</evidence>
<organism evidence="2 3">
    <name type="scientific">Stentor coeruleus</name>
    <dbReference type="NCBI Taxonomy" id="5963"/>
    <lineage>
        <taxon>Eukaryota</taxon>
        <taxon>Sar</taxon>
        <taxon>Alveolata</taxon>
        <taxon>Ciliophora</taxon>
        <taxon>Postciliodesmatophora</taxon>
        <taxon>Heterotrichea</taxon>
        <taxon>Heterotrichida</taxon>
        <taxon>Stentoridae</taxon>
        <taxon>Stentor</taxon>
    </lineage>
</organism>
<evidence type="ECO:0000256" key="1">
    <source>
        <dbReference type="SAM" id="MobiDB-lite"/>
    </source>
</evidence>
<reference evidence="2 3" key="1">
    <citation type="submission" date="2016-11" db="EMBL/GenBank/DDBJ databases">
        <title>The macronuclear genome of Stentor coeruleus: a giant cell with tiny introns.</title>
        <authorList>
            <person name="Slabodnick M."/>
            <person name="Ruby J.G."/>
            <person name="Reiff S.B."/>
            <person name="Swart E.C."/>
            <person name="Gosai S."/>
            <person name="Prabakaran S."/>
            <person name="Witkowska E."/>
            <person name="Larue G.E."/>
            <person name="Fisher S."/>
            <person name="Freeman R.M."/>
            <person name="Gunawardena J."/>
            <person name="Chu W."/>
            <person name="Stover N.A."/>
            <person name="Gregory B.D."/>
            <person name="Nowacki M."/>
            <person name="Derisi J."/>
            <person name="Roy S.W."/>
            <person name="Marshall W.F."/>
            <person name="Sood P."/>
        </authorList>
    </citation>
    <scope>NUCLEOTIDE SEQUENCE [LARGE SCALE GENOMIC DNA]</scope>
    <source>
        <strain evidence="2">WM001</strain>
    </source>
</reference>
<protein>
    <recommendedName>
        <fullName evidence="4">DUF4378 domain-containing protein</fullName>
    </recommendedName>
</protein>
<dbReference type="OrthoDB" id="306254at2759"/>
<feature type="compositionally biased region" description="Basic residues" evidence="1">
    <location>
        <begin position="168"/>
        <end position="179"/>
    </location>
</feature>
<evidence type="ECO:0000313" key="3">
    <source>
        <dbReference type="Proteomes" id="UP000187209"/>
    </source>
</evidence>
<keyword evidence="3" id="KW-1185">Reference proteome</keyword>
<name>A0A1R2AZJ3_9CILI</name>
<feature type="region of interest" description="Disordered" evidence="1">
    <location>
        <begin position="167"/>
        <end position="187"/>
    </location>
</feature>
<evidence type="ECO:0000313" key="2">
    <source>
        <dbReference type="EMBL" id="OMJ69922.1"/>
    </source>
</evidence>
<accession>A0A1R2AZJ3</accession>
<comment type="caution">
    <text evidence="2">The sequence shown here is derived from an EMBL/GenBank/DDBJ whole genome shotgun (WGS) entry which is preliminary data.</text>
</comment>
<feature type="compositionally biased region" description="Basic and acidic residues" evidence="1">
    <location>
        <begin position="239"/>
        <end position="249"/>
    </location>
</feature>
<dbReference type="AlphaFoldDB" id="A0A1R2AZJ3"/>
<dbReference type="Proteomes" id="UP000187209">
    <property type="component" value="Unassembled WGS sequence"/>
</dbReference>
<gene>
    <name evidence="2" type="ORF">SteCoe_32217</name>
</gene>
<sequence>MKIFKKPTTVLQSSENAETSKKKRVVKLKKTSLLDPKLLYKGTIEKKNHSSEKNNYKFDVNTTSNHSNHRSREVNISDIGPEFLSRPRSAINKTFLTKKDITRHRKAYKRHSDPSVIDEMIRKSLKKAKKSKVSSEKRQKISHLFNEFKKNDNECHSKQIKLQNLIKNQKRKSKTRKRSSPNLDYSNINTAITENSYKPKGKENLSIDFSKTNKRSCSSESKAREMQYLTNNKKSKKTTIKEKEAEKNQKTAKKPLKVRKINNLKSKNINAKGKIFNKSFCYNFHGSEKDLDQENQDINRNISFISEDSSEKLSEKENECVETTIFKDFSEIENKVTETREEMIKKYAKDKNWEEIFVQTPRQLDLSSKMKISYEGHINCEAQKPKPQLQCEKIFGLNISALKIPKKFEICKKNTSIELKAKPKPKLVFESFSKTINPDQNHKPKLLSISALQNHGILPTKPKINTKVLLEEQLSWNLALNFLIEQLQVYEITNVSQCSVDIQDPLMYSIQKKYSSLLKYINEIFDKSSAEILGSSSTEEHSKFIQITQRKKIALHRILIESSEDNNIGNFMLKKIPLECTVSSESDEEEDSKSGISHSISLMHLHENIPNKQKTIGENFDSKEIALSFGFESTNLLETEEFNADEYEDKSQDKPSLRLSLQKITSTKEYISPFMDFNKIQTFIEHVFANINTEKLLNDLKKPLVKNPLEELDRIQELQIGTPTNIEIYEFPELFKYSSFIPEAYSSSSIAQAEKTHCKMLLHTLNALLQQFRPFGSKGLPLPWINYSKIPKKSLVLSEVIDKVIEDMEDMNEMEIGNFPDISFSNTEANEMLIIKIKEKQLEKALFYETFYEDYKWIDYEFEETQVKIDLADMILHELAEEIININM</sequence>